<sequence>MIKFEHVSKVYPNGTRGLDDVDLTITDGEFVSVIGLSGAGKSTFLRSINRLNEISEGNIVVDGVSITKAGKKQLREIRRHIGLISQSFNLVKRSTVQKNVLSGRLGYYSTWKSIFGLFTKEDYERTKQALESVGLLDKLHSRSDELSGGQQQRVSIARTLVQQADIILADEPVASLDPITSQKILQDLRKINQEMGKTVIVNIHSVEMAKAFSDRILAFKSGKVVFDGTPKQLDETELARIYGKNPAMNQDQDASEDDGEESR</sequence>
<protein>
    <submittedName>
        <fullName evidence="10">Phosphonate ABC transporter ATP-binding protein</fullName>
    </submittedName>
</protein>
<proteinExistence type="predicted"/>
<keyword evidence="3" id="KW-0547">Nucleotide-binding</keyword>
<evidence type="ECO:0000256" key="5">
    <source>
        <dbReference type="ARBA" id="ARBA00022885"/>
    </source>
</evidence>
<keyword evidence="6" id="KW-1278">Translocase</keyword>
<dbReference type="Gene3D" id="3.40.50.300">
    <property type="entry name" value="P-loop containing nucleotide triphosphate hydrolases"/>
    <property type="match status" value="1"/>
</dbReference>
<keyword evidence="1" id="KW-0813">Transport</keyword>
<evidence type="ECO:0000256" key="8">
    <source>
        <dbReference type="SAM" id="MobiDB-lite"/>
    </source>
</evidence>
<dbReference type="SUPFAM" id="SSF52540">
    <property type="entry name" value="P-loop containing nucleoside triphosphate hydrolases"/>
    <property type="match status" value="1"/>
</dbReference>
<dbReference type="Pfam" id="PF00005">
    <property type="entry name" value="ABC_tran"/>
    <property type="match status" value="1"/>
</dbReference>
<keyword evidence="4 10" id="KW-0067">ATP-binding</keyword>
<keyword evidence="7" id="KW-0472">Membrane</keyword>
<dbReference type="EMBL" id="JAJEPU010000039">
    <property type="protein sequence ID" value="MCC2165533.1"/>
    <property type="molecule type" value="Genomic_DNA"/>
</dbReference>
<gene>
    <name evidence="10" type="primary">phnC</name>
    <name evidence="10" type="ORF">LKD32_11740</name>
</gene>
<dbReference type="GO" id="GO:0016020">
    <property type="term" value="C:membrane"/>
    <property type="evidence" value="ECO:0007669"/>
    <property type="project" value="InterPro"/>
</dbReference>
<dbReference type="Proteomes" id="UP001198962">
    <property type="component" value="Unassembled WGS sequence"/>
</dbReference>
<dbReference type="AlphaFoldDB" id="A0AAE3ATL6"/>
<dbReference type="GO" id="GO:0015416">
    <property type="term" value="F:ABC-type phosphonate transporter activity"/>
    <property type="evidence" value="ECO:0007669"/>
    <property type="project" value="InterPro"/>
</dbReference>
<feature type="region of interest" description="Disordered" evidence="8">
    <location>
        <begin position="242"/>
        <end position="263"/>
    </location>
</feature>
<feature type="domain" description="ABC transporter" evidence="9">
    <location>
        <begin position="2"/>
        <end position="246"/>
    </location>
</feature>
<dbReference type="RefSeq" id="WP_308451817.1">
    <property type="nucleotide sequence ID" value="NZ_JAJEPU010000039.1"/>
</dbReference>
<dbReference type="InterPro" id="IPR050086">
    <property type="entry name" value="MetN_ABC_transporter-like"/>
</dbReference>
<dbReference type="InterPro" id="IPR003593">
    <property type="entry name" value="AAA+_ATPase"/>
</dbReference>
<dbReference type="GO" id="GO:0016887">
    <property type="term" value="F:ATP hydrolysis activity"/>
    <property type="evidence" value="ECO:0007669"/>
    <property type="project" value="InterPro"/>
</dbReference>
<evidence type="ECO:0000259" key="9">
    <source>
        <dbReference type="PROSITE" id="PS50893"/>
    </source>
</evidence>
<evidence type="ECO:0000256" key="4">
    <source>
        <dbReference type="ARBA" id="ARBA00022840"/>
    </source>
</evidence>
<keyword evidence="5" id="KW-0918">Phosphonate transport</keyword>
<evidence type="ECO:0000256" key="1">
    <source>
        <dbReference type="ARBA" id="ARBA00022448"/>
    </source>
</evidence>
<evidence type="ECO:0000256" key="3">
    <source>
        <dbReference type="ARBA" id="ARBA00022741"/>
    </source>
</evidence>
<evidence type="ECO:0000313" key="10">
    <source>
        <dbReference type="EMBL" id="MCC2165533.1"/>
    </source>
</evidence>
<keyword evidence="2" id="KW-1003">Cell membrane</keyword>
<dbReference type="InterPro" id="IPR003439">
    <property type="entry name" value="ABC_transporter-like_ATP-bd"/>
</dbReference>
<dbReference type="NCBIfam" id="TIGR02315">
    <property type="entry name" value="ABC_phnC"/>
    <property type="match status" value="1"/>
</dbReference>
<dbReference type="InterPro" id="IPR027417">
    <property type="entry name" value="P-loop_NTPase"/>
</dbReference>
<dbReference type="PROSITE" id="PS50893">
    <property type="entry name" value="ABC_TRANSPORTER_2"/>
    <property type="match status" value="1"/>
</dbReference>
<name>A0AAE3ATL6_9FIRM</name>
<evidence type="ECO:0000313" key="11">
    <source>
        <dbReference type="Proteomes" id="UP001198962"/>
    </source>
</evidence>
<evidence type="ECO:0000256" key="2">
    <source>
        <dbReference type="ARBA" id="ARBA00022475"/>
    </source>
</evidence>
<dbReference type="PROSITE" id="PS00211">
    <property type="entry name" value="ABC_TRANSPORTER_1"/>
    <property type="match status" value="1"/>
</dbReference>
<feature type="compositionally biased region" description="Acidic residues" evidence="8">
    <location>
        <begin position="253"/>
        <end position="263"/>
    </location>
</feature>
<dbReference type="InterPro" id="IPR012693">
    <property type="entry name" value="ABC_transpr_PhnC"/>
</dbReference>
<evidence type="ECO:0000256" key="6">
    <source>
        <dbReference type="ARBA" id="ARBA00022967"/>
    </source>
</evidence>
<dbReference type="PANTHER" id="PTHR43166:SF6">
    <property type="entry name" value="PHOSPHONATES IMPORT ATP-BINDING PROTEIN PHNC"/>
    <property type="match status" value="1"/>
</dbReference>
<accession>A0AAE3ATL6</accession>
<dbReference type="SMART" id="SM00382">
    <property type="entry name" value="AAA"/>
    <property type="match status" value="1"/>
</dbReference>
<dbReference type="PANTHER" id="PTHR43166">
    <property type="entry name" value="AMINO ACID IMPORT ATP-BINDING PROTEIN"/>
    <property type="match status" value="1"/>
</dbReference>
<keyword evidence="11" id="KW-1185">Reference proteome</keyword>
<dbReference type="InterPro" id="IPR017871">
    <property type="entry name" value="ABC_transporter-like_CS"/>
</dbReference>
<evidence type="ECO:0000256" key="7">
    <source>
        <dbReference type="ARBA" id="ARBA00023136"/>
    </source>
</evidence>
<comment type="caution">
    <text evidence="10">The sequence shown here is derived from an EMBL/GenBank/DDBJ whole genome shotgun (WGS) entry which is preliminary data.</text>
</comment>
<organism evidence="10 11">
    <name type="scientific">Brotaphodocola catenula</name>
    <dbReference type="NCBI Taxonomy" id="2885361"/>
    <lineage>
        <taxon>Bacteria</taxon>
        <taxon>Bacillati</taxon>
        <taxon>Bacillota</taxon>
        <taxon>Clostridia</taxon>
        <taxon>Lachnospirales</taxon>
        <taxon>Lachnospiraceae</taxon>
        <taxon>Brotaphodocola</taxon>
    </lineage>
</organism>
<dbReference type="CDD" id="cd03256">
    <property type="entry name" value="ABC_PhnC_transporter"/>
    <property type="match status" value="1"/>
</dbReference>
<dbReference type="GO" id="GO:0005524">
    <property type="term" value="F:ATP binding"/>
    <property type="evidence" value="ECO:0007669"/>
    <property type="project" value="UniProtKB-KW"/>
</dbReference>
<reference evidence="10" key="1">
    <citation type="submission" date="2021-10" db="EMBL/GenBank/DDBJ databases">
        <title>Anaerobic single-cell dispensing facilitates the cultivation of human gut bacteria.</title>
        <authorList>
            <person name="Afrizal A."/>
        </authorList>
    </citation>
    <scope>NUCLEOTIDE SEQUENCE</scope>
    <source>
        <strain evidence="10">CLA-AA-H274</strain>
    </source>
</reference>